<comment type="catalytic activity">
    <reaction evidence="9">
        <text>L-seryl-[protein] + ATP = O-phospho-L-seryl-[protein] + ADP + H(+)</text>
        <dbReference type="Rhea" id="RHEA:17989"/>
        <dbReference type="Rhea" id="RHEA-COMP:9863"/>
        <dbReference type="Rhea" id="RHEA-COMP:11604"/>
        <dbReference type="ChEBI" id="CHEBI:15378"/>
        <dbReference type="ChEBI" id="CHEBI:29999"/>
        <dbReference type="ChEBI" id="CHEBI:30616"/>
        <dbReference type="ChEBI" id="CHEBI:83421"/>
        <dbReference type="ChEBI" id="CHEBI:456216"/>
        <dbReference type="EC" id="2.7.11.1"/>
    </reaction>
</comment>
<dbReference type="Proteomes" id="UP000008631">
    <property type="component" value="Chromosome"/>
</dbReference>
<feature type="region of interest" description="Disordered" evidence="11">
    <location>
        <begin position="444"/>
        <end position="714"/>
    </location>
</feature>
<organism evidence="13 14">
    <name type="scientific">Isosphaera pallida (strain ATCC 43644 / DSM 9630 / IS1B)</name>
    <dbReference type="NCBI Taxonomy" id="575540"/>
    <lineage>
        <taxon>Bacteria</taxon>
        <taxon>Pseudomonadati</taxon>
        <taxon>Planctomycetota</taxon>
        <taxon>Planctomycetia</taxon>
        <taxon>Isosphaerales</taxon>
        <taxon>Isosphaeraceae</taxon>
        <taxon>Isosphaera</taxon>
    </lineage>
</organism>
<dbReference type="Pfam" id="PF00069">
    <property type="entry name" value="Pkinase"/>
    <property type="match status" value="1"/>
</dbReference>
<dbReference type="InterPro" id="IPR017441">
    <property type="entry name" value="Protein_kinase_ATP_BS"/>
</dbReference>
<gene>
    <name evidence="13" type="ordered locus">Isop_2015</name>
</gene>
<keyword evidence="6 13" id="KW-0418">Kinase</keyword>
<keyword evidence="14" id="KW-1185">Reference proteome</keyword>
<dbReference type="eggNOG" id="COG0515">
    <property type="taxonomic scope" value="Bacteria"/>
</dbReference>
<evidence type="ECO:0000256" key="11">
    <source>
        <dbReference type="SAM" id="MobiDB-lite"/>
    </source>
</evidence>
<evidence type="ECO:0000313" key="13">
    <source>
        <dbReference type="EMBL" id="ADV62595.1"/>
    </source>
</evidence>
<keyword evidence="7 10" id="KW-0067">ATP-binding</keyword>
<dbReference type="InterPro" id="IPR050660">
    <property type="entry name" value="NEK_Ser/Thr_kinase"/>
</dbReference>
<feature type="domain" description="Protein kinase" evidence="12">
    <location>
        <begin position="146"/>
        <end position="445"/>
    </location>
</feature>
<protein>
    <recommendedName>
        <fullName evidence="2">non-specific serine/threonine protein kinase</fullName>
        <ecNumber evidence="2">2.7.11.1</ecNumber>
    </recommendedName>
</protein>
<feature type="compositionally biased region" description="Low complexity" evidence="11">
    <location>
        <begin position="499"/>
        <end position="510"/>
    </location>
</feature>
<evidence type="ECO:0000256" key="2">
    <source>
        <dbReference type="ARBA" id="ARBA00012513"/>
    </source>
</evidence>
<name>E8R376_ISOPI</name>
<evidence type="ECO:0000256" key="9">
    <source>
        <dbReference type="ARBA" id="ARBA00048679"/>
    </source>
</evidence>
<accession>E8R376</accession>
<evidence type="ECO:0000256" key="4">
    <source>
        <dbReference type="ARBA" id="ARBA00022679"/>
    </source>
</evidence>
<reference evidence="13 14" key="2">
    <citation type="journal article" date="2011" name="Stand. Genomic Sci.">
        <title>Complete genome sequence of Isosphaera pallida type strain (IS1B).</title>
        <authorList>
            <consortium name="US DOE Joint Genome Institute (JGI-PGF)"/>
            <person name="Goker M."/>
            <person name="Cleland D."/>
            <person name="Saunders E."/>
            <person name="Lapidus A."/>
            <person name="Nolan M."/>
            <person name="Lucas S."/>
            <person name="Hammon N."/>
            <person name="Deshpande S."/>
            <person name="Cheng J.F."/>
            <person name="Tapia R."/>
            <person name="Han C."/>
            <person name="Goodwin L."/>
            <person name="Pitluck S."/>
            <person name="Liolios K."/>
            <person name="Pagani I."/>
            <person name="Ivanova N."/>
            <person name="Mavromatis K."/>
            <person name="Pati A."/>
            <person name="Chen A."/>
            <person name="Palaniappan K."/>
            <person name="Land M."/>
            <person name="Hauser L."/>
            <person name="Chang Y.J."/>
            <person name="Jeffries C.D."/>
            <person name="Detter J.C."/>
            <person name="Beck B."/>
            <person name="Woyke T."/>
            <person name="Bristow J."/>
            <person name="Eisen J.A."/>
            <person name="Markowitz V."/>
            <person name="Hugenholtz P."/>
            <person name="Kyrpides N.C."/>
            <person name="Klenk H.P."/>
        </authorList>
    </citation>
    <scope>NUCLEOTIDE SEQUENCE [LARGE SCALE GENOMIC DNA]</scope>
    <source>
        <strain evidence="14">ATCC 43644 / DSM 9630 / IS1B</strain>
    </source>
</reference>
<dbReference type="PROSITE" id="PS50011">
    <property type="entry name" value="PROTEIN_KINASE_DOM"/>
    <property type="match status" value="1"/>
</dbReference>
<dbReference type="GO" id="GO:0004674">
    <property type="term" value="F:protein serine/threonine kinase activity"/>
    <property type="evidence" value="ECO:0007669"/>
    <property type="project" value="UniProtKB-KW"/>
</dbReference>
<dbReference type="SUPFAM" id="SSF56112">
    <property type="entry name" value="Protein kinase-like (PK-like)"/>
    <property type="match status" value="1"/>
</dbReference>
<feature type="compositionally biased region" description="Gly residues" evidence="11">
    <location>
        <begin position="453"/>
        <end position="467"/>
    </location>
</feature>
<evidence type="ECO:0000313" key="14">
    <source>
        <dbReference type="Proteomes" id="UP000008631"/>
    </source>
</evidence>
<sequence>MWMRAVARVVAKLAADRLAEGRLRGTLEEVAARLWAEEGPVRSDAQWRAALSAEARRDTEEALRRADELAVEFGGNLSEAASLALRSYLGVVPSRVRLSQRRPDDPQGWTTPDWLIPRRAHDLMRFLPPAVPTFQPGAMPWDSADWELTDLLGIGGFGEVWKARNPLFPAVPPVVFKFCTLKRAEQMAFRHEAAILSHAIRERVHPGLIPLRATFLERQPPCLAFEYVEGGDLQQWFLGRAHPERPLSLRRVTRIVARLAAILAFLHRRNPPVVHRDLKPANILVRRRPGRRGGLEFLICDFGIGGLAVPSDPESTIQGRAGRSAAGLGDSTATTASDKLIQSARFQGSFTPGYASPQQARASTPSPRDDVFALGVVWHQLLVNDLNAFPPNDLSYRRIYERLDRGMTQSQMELVGSCFSSRADLRPPDAGALLQAMRKEFADFFPPPRRRVGQGGVQPEGSGGGSPSSGSRRLVEGGTAIRNGIRRLIGGSPRSDGGTSATLESPRSSSSPPPSPPSASATTSTVHDAPSLEASADPTANLLAAEPESRASREAQTLASTTSAAGSTLPHPSTLRHSWIRRAAGSSPGSSSTSTMAVATPPTPPTSPPSTSRRPSPTPLQDTASLLNPPVDPTTSDSTRGVSHPASDPGHETHPPSTIATEGFTMSARFDPPSSGSSSSVIRPEPPTAPPPPTAPLSSFESSDDSLDSLRGWDSDSSLEAASELGSVDPGAVSVSEVNLIAPMPGVWREDPEGGLRLDQPDHPRIASAKIHLSALRTCGSARVKALAKTLEAGLNQRFITQSALIEVTILCHGGGDDEELVKSATVKLFGLLPPALADLKGRPLVDDVTLAALYQRWIEAIVS</sequence>
<dbReference type="InterPro" id="IPR008271">
    <property type="entry name" value="Ser/Thr_kinase_AS"/>
</dbReference>
<keyword evidence="5 10" id="KW-0547">Nucleotide-binding</keyword>
<feature type="compositionally biased region" description="Low complexity" evidence="11">
    <location>
        <begin position="585"/>
        <end position="600"/>
    </location>
</feature>
<comment type="catalytic activity">
    <reaction evidence="8">
        <text>L-threonyl-[protein] + ATP = O-phospho-L-threonyl-[protein] + ADP + H(+)</text>
        <dbReference type="Rhea" id="RHEA:46608"/>
        <dbReference type="Rhea" id="RHEA-COMP:11060"/>
        <dbReference type="Rhea" id="RHEA-COMP:11605"/>
        <dbReference type="ChEBI" id="CHEBI:15378"/>
        <dbReference type="ChEBI" id="CHEBI:30013"/>
        <dbReference type="ChEBI" id="CHEBI:30616"/>
        <dbReference type="ChEBI" id="CHEBI:61977"/>
        <dbReference type="ChEBI" id="CHEBI:456216"/>
        <dbReference type="EC" id="2.7.11.1"/>
    </reaction>
</comment>
<dbReference type="EC" id="2.7.11.1" evidence="2"/>
<dbReference type="RefSeq" id="WP_013564883.1">
    <property type="nucleotide sequence ID" value="NC_014962.1"/>
</dbReference>
<evidence type="ECO:0000256" key="5">
    <source>
        <dbReference type="ARBA" id="ARBA00022741"/>
    </source>
</evidence>
<evidence type="ECO:0000259" key="12">
    <source>
        <dbReference type="PROSITE" id="PS50011"/>
    </source>
</evidence>
<dbReference type="PROSITE" id="PS00108">
    <property type="entry name" value="PROTEIN_KINASE_ST"/>
    <property type="match status" value="1"/>
</dbReference>
<evidence type="ECO:0000256" key="8">
    <source>
        <dbReference type="ARBA" id="ARBA00047899"/>
    </source>
</evidence>
<dbReference type="KEGG" id="ipa:Isop_2015"/>
<reference key="1">
    <citation type="submission" date="2010-11" db="EMBL/GenBank/DDBJ databases">
        <title>The complete sequence of chromosome of Isophaera pallida ATCC 43644.</title>
        <authorList>
            <consortium name="US DOE Joint Genome Institute (JGI-PGF)"/>
            <person name="Lucas S."/>
            <person name="Copeland A."/>
            <person name="Lapidus A."/>
            <person name="Bruce D."/>
            <person name="Goodwin L."/>
            <person name="Pitluck S."/>
            <person name="Kyrpides N."/>
            <person name="Mavromatis K."/>
            <person name="Pagani I."/>
            <person name="Ivanova N."/>
            <person name="Saunders E."/>
            <person name="Brettin T."/>
            <person name="Detter J.C."/>
            <person name="Han C."/>
            <person name="Tapia R."/>
            <person name="Land M."/>
            <person name="Hauser L."/>
            <person name="Markowitz V."/>
            <person name="Cheng J.-F."/>
            <person name="Hugenholtz P."/>
            <person name="Woyke T."/>
            <person name="Wu D."/>
            <person name="Eisen J.A."/>
        </authorList>
    </citation>
    <scope>NUCLEOTIDE SEQUENCE</scope>
    <source>
        <strain>ATCC 43644</strain>
    </source>
</reference>
<dbReference type="PANTHER" id="PTHR43671">
    <property type="entry name" value="SERINE/THREONINE-PROTEIN KINASE NEK"/>
    <property type="match status" value="1"/>
</dbReference>
<dbReference type="CDD" id="cd14014">
    <property type="entry name" value="STKc_PknB_like"/>
    <property type="match status" value="1"/>
</dbReference>
<feature type="binding site" evidence="10">
    <location>
        <position position="177"/>
    </location>
    <ligand>
        <name>ATP</name>
        <dbReference type="ChEBI" id="CHEBI:30616"/>
    </ligand>
</feature>
<dbReference type="Gene3D" id="1.10.510.10">
    <property type="entry name" value="Transferase(Phosphotransferase) domain 1"/>
    <property type="match status" value="1"/>
</dbReference>
<dbReference type="STRING" id="575540.Isop_2015"/>
<dbReference type="GO" id="GO:0005524">
    <property type="term" value="F:ATP binding"/>
    <property type="evidence" value="ECO:0007669"/>
    <property type="project" value="UniProtKB-UniRule"/>
</dbReference>
<proteinExistence type="inferred from homology"/>
<feature type="compositionally biased region" description="Pro residues" evidence="11">
    <location>
        <begin position="684"/>
        <end position="695"/>
    </location>
</feature>
<feature type="compositionally biased region" description="Low complexity" evidence="11">
    <location>
        <begin position="559"/>
        <end position="568"/>
    </location>
</feature>
<keyword evidence="4" id="KW-0808">Transferase</keyword>
<comment type="similarity">
    <text evidence="1">Belongs to the protein kinase superfamily. NEK Ser/Thr protein kinase family. NIMA subfamily.</text>
</comment>
<keyword evidence="3 13" id="KW-0723">Serine/threonine-protein kinase</keyword>
<dbReference type="SMART" id="SM00220">
    <property type="entry name" value="S_TKc"/>
    <property type="match status" value="1"/>
</dbReference>
<evidence type="ECO:0000256" key="6">
    <source>
        <dbReference type="ARBA" id="ARBA00022777"/>
    </source>
</evidence>
<dbReference type="InterPro" id="IPR000719">
    <property type="entry name" value="Prot_kinase_dom"/>
</dbReference>
<dbReference type="InterPro" id="IPR011009">
    <property type="entry name" value="Kinase-like_dom_sf"/>
</dbReference>
<dbReference type="InParanoid" id="E8R376"/>
<evidence type="ECO:0000256" key="7">
    <source>
        <dbReference type="ARBA" id="ARBA00022840"/>
    </source>
</evidence>
<dbReference type="PANTHER" id="PTHR43671:SF98">
    <property type="entry name" value="SERINE_THREONINE-PROTEIN KINASE NEK11"/>
    <property type="match status" value="1"/>
</dbReference>
<dbReference type="EMBL" id="CP002353">
    <property type="protein sequence ID" value="ADV62595.1"/>
    <property type="molecule type" value="Genomic_DNA"/>
</dbReference>
<evidence type="ECO:0000256" key="3">
    <source>
        <dbReference type="ARBA" id="ARBA00022527"/>
    </source>
</evidence>
<dbReference type="AlphaFoldDB" id="E8R376"/>
<evidence type="ECO:0000256" key="1">
    <source>
        <dbReference type="ARBA" id="ARBA00010886"/>
    </source>
</evidence>
<dbReference type="HOGENOM" id="CLU_331439_0_0_0"/>
<dbReference type="PROSITE" id="PS00107">
    <property type="entry name" value="PROTEIN_KINASE_ATP"/>
    <property type="match status" value="1"/>
</dbReference>
<evidence type="ECO:0000256" key="10">
    <source>
        <dbReference type="PROSITE-ProRule" id="PRU10141"/>
    </source>
</evidence>